<organism evidence="1 2">
    <name type="scientific">Oceanisphaera profunda</name>
    <dbReference type="NCBI Taxonomy" id="1416627"/>
    <lineage>
        <taxon>Bacteria</taxon>
        <taxon>Pseudomonadati</taxon>
        <taxon>Pseudomonadota</taxon>
        <taxon>Gammaproteobacteria</taxon>
        <taxon>Aeromonadales</taxon>
        <taxon>Aeromonadaceae</taxon>
        <taxon>Oceanisphaera</taxon>
    </lineage>
</organism>
<dbReference type="PANTHER" id="PTHR30441">
    <property type="entry name" value="DUF748 DOMAIN-CONTAINING PROTEIN"/>
    <property type="match status" value="1"/>
</dbReference>
<dbReference type="EMBL" id="CP021377">
    <property type="protein sequence ID" value="ART82568.1"/>
    <property type="molecule type" value="Genomic_DNA"/>
</dbReference>
<keyword evidence="2" id="KW-1185">Reference proteome</keyword>
<dbReference type="PANTHER" id="PTHR30441:SF8">
    <property type="entry name" value="DUF748 DOMAIN-CONTAINING PROTEIN"/>
    <property type="match status" value="1"/>
</dbReference>
<dbReference type="GO" id="GO:0005886">
    <property type="term" value="C:plasma membrane"/>
    <property type="evidence" value="ECO:0007669"/>
    <property type="project" value="TreeGrafter"/>
</dbReference>
<dbReference type="Proteomes" id="UP000243937">
    <property type="component" value="Chromosome"/>
</dbReference>
<evidence type="ECO:0000313" key="1">
    <source>
        <dbReference type="EMBL" id="ART82568.1"/>
    </source>
</evidence>
<sequence length="679" mass="76582">MKKLAKYLLLTLLVLLLAGWLLLTLFDANRLKEPVLAWLNEHTDLDASIGDITFNPLHPYTLLAEDVRLGDWFHARQVYVQLATLSPLSGQTRIATLDLIDAKLLLDDAIALQLPDNLANIHVAELTTKNLSLEWQGWQAKGTDLRLHDWQPRLDGNWQWDADVNVSGQARQLTQPNLEMAQLTFHGQVRQQQLQLTEIKSRLFDGIFESNVVVNWPKQQLILNAPQFSHNQLQFEQWPELASGWSLQINKAQLEKVSITSPYLTSNNISGELRYFEWASGQLPDASGQWQADEAVLDWLRLDKHQGELLSSQQQLSLNINGQAYEGSVTSELRWHPEQGRLDIDALALQNNKFVWQADMKWPLPEVRLHKLDISNGELLSLDPKLPLSVIGGELFVNDIAWSAGQWRPLSKQARAEANWSEIAFNSLIARQGKAKAKLDDTHLWLTELNSDALEGQVTLSGKLGLYPPYAIDAELKGQELALRPISRWLKADRNFSGKVEINAELKGEVQDRQTWQGQVALSGQEVFVEKLGLDNWLSQRLREDYAQAKSVDPQLAALDLNQGDSFIYQLELKGPINNGHWRLDGSALQSVRYLLALRGEVDLAGGWQLELGAVNDKGCRELAIELSESWRAPKLTIHQPKLVSPCKPWYQGDVPYPKSGLSGGILEGVRSLQMDEEE</sequence>
<accession>A0A1Y0D4V1</accession>
<protein>
    <submittedName>
        <fullName evidence="1">Uncharacterized protein</fullName>
    </submittedName>
</protein>
<dbReference type="KEGG" id="opf:CBP31_08000"/>
<name>A0A1Y0D4V1_9GAMM</name>
<dbReference type="OrthoDB" id="5578873at2"/>
<proteinExistence type="predicted"/>
<dbReference type="InterPro" id="IPR052894">
    <property type="entry name" value="AsmA-related"/>
</dbReference>
<dbReference type="RefSeq" id="WP_087036153.1">
    <property type="nucleotide sequence ID" value="NZ_CP021377.1"/>
</dbReference>
<evidence type="ECO:0000313" key="2">
    <source>
        <dbReference type="Proteomes" id="UP000243937"/>
    </source>
</evidence>
<dbReference type="GO" id="GO:0090313">
    <property type="term" value="P:regulation of protein targeting to membrane"/>
    <property type="evidence" value="ECO:0007669"/>
    <property type="project" value="TreeGrafter"/>
</dbReference>
<reference evidence="1 2" key="1">
    <citation type="journal article" date="2014" name="Int. J. Syst. Evol. Microbiol.">
        <title>Oceanisphaera profunda sp. nov., a marine bacterium isolated from deep-sea sediment, and emended description of the genus Oceanisphaera.</title>
        <authorList>
            <person name="Xu Z."/>
            <person name="Zhang X.Y."/>
            <person name="Su H.N."/>
            <person name="Yu Z.C."/>
            <person name="Liu C."/>
            <person name="Li H."/>
            <person name="Chen X.L."/>
            <person name="Song X.Y."/>
            <person name="Xie B.B."/>
            <person name="Qin Q.L."/>
            <person name="Zhou B.C."/>
            <person name="Shi M."/>
            <person name="Huang Y."/>
            <person name="Zhang Y.Z."/>
        </authorList>
    </citation>
    <scope>NUCLEOTIDE SEQUENCE [LARGE SCALE GENOMIC DNA]</scope>
    <source>
        <strain evidence="1 2">SM1222</strain>
    </source>
</reference>
<dbReference type="AlphaFoldDB" id="A0A1Y0D4V1"/>
<gene>
    <name evidence="1" type="ORF">CBP31_08000</name>
</gene>